<dbReference type="AlphaFoldDB" id="A0A8H3I0Y9"/>
<reference evidence="2" key="1">
    <citation type="submission" date="2021-03" db="EMBL/GenBank/DDBJ databases">
        <authorList>
            <person name="Tagirdzhanova G."/>
        </authorList>
    </citation>
    <scope>NUCLEOTIDE SEQUENCE</scope>
</reference>
<feature type="compositionally biased region" description="Polar residues" evidence="1">
    <location>
        <begin position="623"/>
        <end position="646"/>
    </location>
</feature>
<gene>
    <name evidence="2" type="ORF">GOMPHAMPRED_000052</name>
</gene>
<dbReference type="GO" id="GO:0005634">
    <property type="term" value="C:nucleus"/>
    <property type="evidence" value="ECO:0007669"/>
    <property type="project" value="TreeGrafter"/>
</dbReference>
<proteinExistence type="predicted"/>
<keyword evidence="3" id="KW-1185">Reference proteome</keyword>
<accession>A0A8H3I0Y9</accession>
<evidence type="ECO:0000313" key="2">
    <source>
        <dbReference type="EMBL" id="CAF9902980.1"/>
    </source>
</evidence>
<protein>
    <recommendedName>
        <fullName evidence="4">Ran-specific GTPase-activating protein 30</fullName>
    </recommendedName>
</protein>
<comment type="caution">
    <text evidence="2">The sequence shown here is derived from an EMBL/GenBank/DDBJ whole genome shotgun (WGS) entry which is preliminary data.</text>
</comment>
<dbReference type="GO" id="GO:0005737">
    <property type="term" value="C:cytoplasm"/>
    <property type="evidence" value="ECO:0007669"/>
    <property type="project" value="TreeGrafter"/>
</dbReference>
<evidence type="ECO:0008006" key="4">
    <source>
        <dbReference type="Google" id="ProtNLM"/>
    </source>
</evidence>
<organism evidence="2 3">
    <name type="scientific">Gomphillus americanus</name>
    <dbReference type="NCBI Taxonomy" id="1940652"/>
    <lineage>
        <taxon>Eukaryota</taxon>
        <taxon>Fungi</taxon>
        <taxon>Dikarya</taxon>
        <taxon>Ascomycota</taxon>
        <taxon>Pezizomycotina</taxon>
        <taxon>Lecanoromycetes</taxon>
        <taxon>OSLEUM clade</taxon>
        <taxon>Ostropomycetidae</taxon>
        <taxon>Ostropales</taxon>
        <taxon>Graphidaceae</taxon>
        <taxon>Gomphilloideae</taxon>
        <taxon>Gomphillus</taxon>
    </lineage>
</organism>
<feature type="compositionally biased region" description="Polar residues" evidence="1">
    <location>
        <begin position="539"/>
        <end position="552"/>
    </location>
</feature>
<dbReference type="GO" id="GO:0030695">
    <property type="term" value="F:GTPase regulator activity"/>
    <property type="evidence" value="ECO:0007669"/>
    <property type="project" value="TreeGrafter"/>
</dbReference>
<dbReference type="InterPro" id="IPR008812">
    <property type="entry name" value="Ran_GTP-bd-rel"/>
</dbReference>
<dbReference type="OrthoDB" id="512915at2759"/>
<evidence type="ECO:0000256" key="1">
    <source>
        <dbReference type="SAM" id="MobiDB-lite"/>
    </source>
</evidence>
<feature type="region of interest" description="Disordered" evidence="1">
    <location>
        <begin position="521"/>
        <end position="646"/>
    </location>
</feature>
<dbReference type="Proteomes" id="UP000664169">
    <property type="component" value="Unassembled WGS sequence"/>
</dbReference>
<feature type="compositionally biased region" description="Low complexity" evidence="1">
    <location>
        <begin position="592"/>
        <end position="608"/>
    </location>
</feature>
<evidence type="ECO:0000313" key="3">
    <source>
        <dbReference type="Proteomes" id="UP000664169"/>
    </source>
</evidence>
<feature type="region of interest" description="Disordered" evidence="1">
    <location>
        <begin position="411"/>
        <end position="430"/>
    </location>
</feature>
<dbReference type="PANTHER" id="PTHR31010">
    <property type="entry name" value="RAN-SPECIFIC GTPASE-ACTIVATING PROTEIN 30-RELATED"/>
    <property type="match status" value="1"/>
</dbReference>
<name>A0A8H3I0Y9_9LECA</name>
<feature type="compositionally biased region" description="Basic and acidic residues" evidence="1">
    <location>
        <begin position="553"/>
        <end position="563"/>
    </location>
</feature>
<feature type="compositionally biased region" description="Acidic residues" evidence="1">
    <location>
        <begin position="411"/>
        <end position="421"/>
    </location>
</feature>
<dbReference type="Pfam" id="PF05508">
    <property type="entry name" value="Ran-binding"/>
    <property type="match status" value="1"/>
</dbReference>
<dbReference type="EMBL" id="CAJPDQ010000001">
    <property type="protein sequence ID" value="CAF9902980.1"/>
    <property type="molecule type" value="Genomic_DNA"/>
</dbReference>
<dbReference type="PANTHER" id="PTHR31010:SF2">
    <property type="entry name" value="RAN-SPECIFIC GTPASE-ACTIVATING PROTEIN 30"/>
    <property type="match status" value="1"/>
</dbReference>
<sequence length="646" mass="72383">MDALLGGLTKQAMNYAIKSGIAITANYVFQQSTKLIKKVEGQDRSKLLQLQQQLDDQMRIISPAIDMIELISARGNTSLESAKGLTKSLRLQIQALGQRIAGAVHQEERIRNNKAKEEVEVEIKQIMADIKALLARLEFSVPLINLAITTSGANLSGDIPKTVSPSRLLQASTFLSAGDSLYSQSRLEPVQIGPTFTLSLYMLFSGHARLMTEKDVRNTTWKEVIHKARLKLIRLPLQDLYDPPWGQKNQKSNCNDNFAAQSLRDEFAYQILLIEDLNDDRVHTYEDNEPQPERFQDIPQAGIKELIPIHEISKLFYADTGKILNISHEGEMSSPILLIRRDIHAQPPRKMLSVNDEYAGDWESDREDESLQSQTNARINHEIPQKQHDSNHTWKIPRDLDPEWLAFEVYSEPEDSDEEDHTPDSILGKELTESDLTTGLSKLEINTKPLAQKLRLPPIQTSLSLLEVLLRLLSLQQFQQASHLSVSDELLNFFLAESATTGAAGGDDLERRRIRNEAKGKLGFDPYDESPIKRRGENYQYSGQTSRAGGSETTERFDADHLASEPATPQHLLGTRPHLSPYDTPELPPLPRSASASRSPSTPISATAKFRAMQQGMRRESSPLANATERCQSGDEVSTENNKNGL</sequence>